<proteinExistence type="predicted"/>
<dbReference type="RefSeq" id="WP_118019268.1">
    <property type="nucleotide sequence ID" value="NZ_CAUFHZ010000097.1"/>
</dbReference>
<gene>
    <name evidence="1" type="ORF">DWW02_20730</name>
</gene>
<evidence type="ECO:0000313" key="1">
    <source>
        <dbReference type="EMBL" id="RGV73275.1"/>
    </source>
</evidence>
<dbReference type="PANTHER" id="PTHR39179">
    <property type="entry name" value="SPORE COAT PROTEIN I"/>
    <property type="match status" value="1"/>
</dbReference>
<comment type="caution">
    <text evidence="1">The sequence shown here is derived from an EMBL/GenBank/DDBJ whole genome shotgun (WGS) entry which is preliminary data.</text>
</comment>
<evidence type="ECO:0000313" key="2">
    <source>
        <dbReference type="Proteomes" id="UP000284543"/>
    </source>
</evidence>
<keyword evidence="1" id="KW-0167">Capsid protein</keyword>
<dbReference type="EMBL" id="QRZM01000010">
    <property type="protein sequence ID" value="RGV73275.1"/>
    <property type="molecule type" value="Genomic_DNA"/>
</dbReference>
<organism evidence="1 2">
    <name type="scientific">Enterocloster bolteae</name>
    <dbReference type="NCBI Taxonomy" id="208479"/>
    <lineage>
        <taxon>Bacteria</taxon>
        <taxon>Bacillati</taxon>
        <taxon>Bacillota</taxon>
        <taxon>Clostridia</taxon>
        <taxon>Lachnospirales</taxon>
        <taxon>Lachnospiraceae</taxon>
        <taxon>Enterocloster</taxon>
    </lineage>
</organism>
<dbReference type="Proteomes" id="UP000284543">
    <property type="component" value="Unassembled WGS sequence"/>
</dbReference>
<reference evidence="1 2" key="1">
    <citation type="submission" date="2018-08" db="EMBL/GenBank/DDBJ databases">
        <title>A genome reference for cultivated species of the human gut microbiota.</title>
        <authorList>
            <person name="Zou Y."/>
            <person name="Xue W."/>
            <person name="Luo G."/>
        </authorList>
    </citation>
    <scope>NUCLEOTIDE SEQUENCE [LARGE SCALE GENOMIC DNA]</scope>
    <source>
        <strain evidence="1 2">AF14-18</strain>
    </source>
</reference>
<dbReference type="SUPFAM" id="SSF56112">
    <property type="entry name" value="Protein kinase-like (PK-like)"/>
    <property type="match status" value="1"/>
</dbReference>
<dbReference type="InterPro" id="IPR011009">
    <property type="entry name" value="Kinase-like_dom_sf"/>
</dbReference>
<dbReference type="Gene3D" id="3.90.1200.10">
    <property type="match status" value="2"/>
</dbReference>
<dbReference type="Gene3D" id="3.30.200.20">
    <property type="entry name" value="Phosphorylase Kinase, domain 1"/>
    <property type="match status" value="1"/>
</dbReference>
<sequence>MNEKYVEALEQYDMEVRAVRKGRGSWICETDQGCRLLKEYRGTARRLEFEDEVLGRLDTRGSLRADRYLRNREGGLMTVTGDGTRYILKDWFLDRECNIKDGYEIRQALSRLAMLHSQLRKIEFKEEWNMGSILSGPLEEELERHNREMQRARNYIRSKRKKTEFELCVIGSYQMFYDQALEAVQGIRELWPGADKLPSEGTGPYNTGKCLKLGPYQEDQDALEAAEVQPPVKKDRKPLYLCHGDLDQHHVLMGGNYTAIIEYNRMHLGIQISDLYRFMRKVMEKHGWNLDLGLSMLDSYERVLPMEPKERGCLYYLFLYPEKYWKQLNFYYNANKAWIPARNTDKLRGLEEQQQARNSFLKRLKADCKGCV</sequence>
<dbReference type="GO" id="GO:0042601">
    <property type="term" value="C:endospore-forming forespore"/>
    <property type="evidence" value="ECO:0007669"/>
    <property type="project" value="TreeGrafter"/>
</dbReference>
<dbReference type="InterPro" id="IPR047175">
    <property type="entry name" value="CotS-like"/>
</dbReference>
<dbReference type="AlphaFoldDB" id="A0A412Z0B1"/>
<keyword evidence="1" id="KW-0946">Virion</keyword>
<accession>A0A412Z0B1</accession>
<name>A0A412Z0B1_9FIRM</name>
<protein>
    <submittedName>
        <fullName evidence="1">Spore coat protein CotS</fullName>
    </submittedName>
</protein>
<dbReference type="PANTHER" id="PTHR39179:SF1">
    <property type="entry name" value="SPORE COAT PROTEIN I"/>
    <property type="match status" value="1"/>
</dbReference>